<evidence type="ECO:0000313" key="9">
    <source>
        <dbReference type="Proteomes" id="UP001604336"/>
    </source>
</evidence>
<reference evidence="9" key="1">
    <citation type="submission" date="2024-07" db="EMBL/GenBank/DDBJ databases">
        <title>Two chromosome-level genome assemblies of Korean endemic species Abeliophyllum distichum and Forsythia ovata (Oleaceae).</title>
        <authorList>
            <person name="Jang H."/>
        </authorList>
    </citation>
    <scope>NUCLEOTIDE SEQUENCE [LARGE SCALE GENOMIC DNA]</scope>
</reference>
<dbReference type="Pfam" id="PF18052">
    <property type="entry name" value="Rx_N"/>
    <property type="match status" value="1"/>
</dbReference>
<evidence type="ECO:0000313" key="8">
    <source>
        <dbReference type="EMBL" id="KAL2531129.1"/>
    </source>
</evidence>
<keyword evidence="3" id="KW-0677">Repeat</keyword>
<evidence type="ECO:0000256" key="2">
    <source>
        <dbReference type="ARBA" id="ARBA00022614"/>
    </source>
</evidence>
<keyword evidence="4" id="KW-0547">Nucleotide-binding</keyword>
<keyword evidence="6" id="KW-0067">ATP-binding</keyword>
<protein>
    <submittedName>
        <fullName evidence="8">NB-ARC domain-containing protein</fullName>
    </submittedName>
</protein>
<evidence type="ECO:0000256" key="4">
    <source>
        <dbReference type="ARBA" id="ARBA00022741"/>
    </source>
</evidence>
<dbReference type="AlphaFoldDB" id="A0ABD1V1E0"/>
<dbReference type="Proteomes" id="UP001604336">
    <property type="component" value="Unassembled WGS sequence"/>
</dbReference>
<organism evidence="8 9">
    <name type="scientific">Abeliophyllum distichum</name>
    <dbReference type="NCBI Taxonomy" id="126358"/>
    <lineage>
        <taxon>Eukaryota</taxon>
        <taxon>Viridiplantae</taxon>
        <taxon>Streptophyta</taxon>
        <taxon>Embryophyta</taxon>
        <taxon>Tracheophyta</taxon>
        <taxon>Spermatophyta</taxon>
        <taxon>Magnoliopsida</taxon>
        <taxon>eudicotyledons</taxon>
        <taxon>Gunneridae</taxon>
        <taxon>Pentapetalae</taxon>
        <taxon>asterids</taxon>
        <taxon>lamiids</taxon>
        <taxon>Lamiales</taxon>
        <taxon>Oleaceae</taxon>
        <taxon>Forsythieae</taxon>
        <taxon>Abeliophyllum</taxon>
    </lineage>
</organism>
<feature type="domain" description="Disease resistance N-terminal" evidence="7">
    <location>
        <begin position="99"/>
        <end position="168"/>
    </location>
</feature>
<dbReference type="EMBL" id="JBFOLK010000002">
    <property type="protein sequence ID" value="KAL2531129.1"/>
    <property type="molecule type" value="Genomic_DNA"/>
</dbReference>
<keyword evidence="2" id="KW-0433">Leucine-rich repeat</keyword>
<keyword evidence="9" id="KW-1185">Reference proteome</keyword>
<sequence>MELKFLIIYLGDTPLQAIELEATKSILTDIEALVNEVGSFLYPLFFTRYTVLVIEIDQSLPDLLKKFEIFKTKIEKHCITVSKMRPGIPKKTLGVSLFIVDSLLDDLENLMNNKADTIVEVKDQFKTIYDELLYLRSFLKNIDLQQHPEFQELVIRIRDIVYEVEYIVINSLSPVW</sequence>
<dbReference type="InterPro" id="IPR041118">
    <property type="entry name" value="Rx_N"/>
</dbReference>
<evidence type="ECO:0000259" key="7">
    <source>
        <dbReference type="Pfam" id="PF18052"/>
    </source>
</evidence>
<evidence type="ECO:0000256" key="6">
    <source>
        <dbReference type="ARBA" id="ARBA00022840"/>
    </source>
</evidence>
<gene>
    <name evidence="8" type="ORF">Adt_04480</name>
</gene>
<dbReference type="CDD" id="cd14798">
    <property type="entry name" value="RX-CC_like"/>
    <property type="match status" value="1"/>
</dbReference>
<evidence type="ECO:0000256" key="1">
    <source>
        <dbReference type="ARBA" id="ARBA00008894"/>
    </source>
</evidence>
<dbReference type="GO" id="GO:0005524">
    <property type="term" value="F:ATP binding"/>
    <property type="evidence" value="ECO:0007669"/>
    <property type="project" value="UniProtKB-KW"/>
</dbReference>
<evidence type="ECO:0000256" key="3">
    <source>
        <dbReference type="ARBA" id="ARBA00022737"/>
    </source>
</evidence>
<dbReference type="InterPro" id="IPR038005">
    <property type="entry name" value="RX-like_CC"/>
</dbReference>
<dbReference type="GO" id="GO:0006952">
    <property type="term" value="P:defense response"/>
    <property type="evidence" value="ECO:0007669"/>
    <property type="project" value="UniProtKB-KW"/>
</dbReference>
<proteinExistence type="inferred from homology"/>
<name>A0ABD1V1E0_9LAMI</name>
<comment type="caution">
    <text evidence="8">The sequence shown here is derived from an EMBL/GenBank/DDBJ whole genome shotgun (WGS) entry which is preliminary data.</text>
</comment>
<comment type="similarity">
    <text evidence="1">Belongs to the disease resistance NB-LRR family.</text>
</comment>
<evidence type="ECO:0000256" key="5">
    <source>
        <dbReference type="ARBA" id="ARBA00022821"/>
    </source>
</evidence>
<dbReference type="Gene3D" id="1.20.5.4130">
    <property type="match status" value="1"/>
</dbReference>
<keyword evidence="5" id="KW-0611">Plant defense</keyword>
<accession>A0ABD1V1E0</accession>